<keyword evidence="8 14" id="KW-0406">Ion transport</keyword>
<dbReference type="GO" id="GO:0031966">
    <property type="term" value="C:mitochondrial membrane"/>
    <property type="evidence" value="ECO:0007669"/>
    <property type="project" value="UniProtKB-SubCell"/>
</dbReference>
<evidence type="ECO:0000313" key="18">
    <source>
        <dbReference type="EMBL" id="AGW32056.1"/>
    </source>
</evidence>
<evidence type="ECO:0000256" key="4">
    <source>
        <dbReference type="ARBA" id="ARBA00022547"/>
    </source>
</evidence>
<evidence type="ECO:0000256" key="16">
    <source>
        <dbReference type="SAM" id="Phobius"/>
    </source>
</evidence>
<evidence type="ECO:0000256" key="3">
    <source>
        <dbReference type="ARBA" id="ARBA00022448"/>
    </source>
</evidence>
<keyword evidence="10 16" id="KW-0472">Membrane</keyword>
<protein>
    <recommendedName>
        <fullName evidence="14">ATP synthase complex subunit 8</fullName>
    </recommendedName>
</protein>
<dbReference type="GO" id="GO:0015986">
    <property type="term" value="P:proton motive force-driven ATP synthesis"/>
    <property type="evidence" value="ECO:0007669"/>
    <property type="project" value="InterPro"/>
</dbReference>
<evidence type="ECO:0000256" key="2">
    <source>
        <dbReference type="ARBA" id="ARBA00008892"/>
    </source>
</evidence>
<feature type="region of interest" description="Disordered" evidence="15">
    <location>
        <begin position="34"/>
        <end position="55"/>
    </location>
</feature>
<dbReference type="GO" id="GO:0015078">
    <property type="term" value="F:proton transmembrane transporter activity"/>
    <property type="evidence" value="ECO:0007669"/>
    <property type="project" value="InterPro"/>
</dbReference>
<evidence type="ECO:0000256" key="8">
    <source>
        <dbReference type="ARBA" id="ARBA00023065"/>
    </source>
</evidence>
<keyword evidence="9 14" id="KW-0496">Mitochondrion</keyword>
<gene>
    <name evidence="18" type="primary">ATP8</name>
</gene>
<evidence type="ECO:0000256" key="6">
    <source>
        <dbReference type="ARBA" id="ARBA00022781"/>
    </source>
</evidence>
<proteinExistence type="inferred from homology"/>
<evidence type="ECO:0000256" key="9">
    <source>
        <dbReference type="ARBA" id="ARBA00023128"/>
    </source>
</evidence>
<evidence type="ECO:0000256" key="12">
    <source>
        <dbReference type="ARBA" id="ARBA00053067"/>
    </source>
</evidence>
<organism evidence="18">
    <name type="scientific">Poecilia sulphuraria</name>
    <name type="common">sulphur molly</name>
    <dbReference type="NCBI Taxonomy" id="80270"/>
    <lineage>
        <taxon>Eukaryota</taxon>
        <taxon>Metazoa</taxon>
        <taxon>Chordata</taxon>
        <taxon>Craniata</taxon>
        <taxon>Vertebrata</taxon>
        <taxon>Euteleostomi</taxon>
        <taxon>Actinopterygii</taxon>
        <taxon>Neopterygii</taxon>
        <taxon>Teleostei</taxon>
        <taxon>Neoteleostei</taxon>
        <taxon>Acanthomorphata</taxon>
        <taxon>Ovalentaria</taxon>
        <taxon>Atherinomorphae</taxon>
        <taxon>Cyprinodontiformes</taxon>
        <taxon>Poeciliidae</taxon>
        <taxon>Poeciliinae</taxon>
        <taxon>Poecilia</taxon>
    </lineage>
</organism>
<evidence type="ECO:0000256" key="10">
    <source>
        <dbReference type="ARBA" id="ARBA00023136"/>
    </source>
</evidence>
<evidence type="ECO:0000256" key="7">
    <source>
        <dbReference type="ARBA" id="ARBA00022989"/>
    </source>
</evidence>
<reference evidence="18" key="1">
    <citation type="journal article" date="2014" name="Nat. Commun.">
        <title>Parallel evolution of cox genes in H2S-tolerant fish as key adaptation to a toxic environment.</title>
        <authorList>
            <person name="Pfenninger M."/>
            <person name="Lerp H."/>
            <person name="Passow C."/>
            <person name="Kelley J.L."/>
            <person name="Tobler M."/>
            <person name="Funke E."/>
            <person name="Greshake B."/>
            <person name="Erkoc U.K."/>
            <person name="Berberich T."/>
            <person name="Plath M."/>
        </authorList>
    </citation>
    <scope>NUCLEOTIDE SEQUENCE</scope>
    <source>
        <strain evidence="17">Pich-S1</strain>
        <strain evidence="18">Pich-S2</strain>
    </source>
</reference>
<evidence type="ECO:0000256" key="5">
    <source>
        <dbReference type="ARBA" id="ARBA00022692"/>
    </source>
</evidence>
<evidence type="ECO:0000256" key="1">
    <source>
        <dbReference type="ARBA" id="ARBA00004304"/>
    </source>
</evidence>
<comment type="subunit">
    <text evidence="13">Component of the ATP synthase complex composed at least of ATP5F1A/subunit alpha, ATP5F1B/subunit beta, ATP5MC1/subunit c (homooctomer), MT-ATP6/subunit a, MT-ATP8/subunit 8, ATP5ME/subunit e, ATP5MF/subunit f, ATP5MG/subunit g, ATP5MK/subunit k, ATP5MJ/subunit j, ATP5F1C/subunit gamma, ATP5F1D/subunit delta, ATP5F1E/subunit epsilon, ATP5PF/subunit F6, ATP5PB/subunit b, ATP5PD/subunit d, ATP5PO/subunit OSCP. ATP synthase complex consists of a soluble F(1) head domain (subunits alpha(3) and beta(3)) - the catalytic core - and a membrane F(0) domain - the membrane proton channel (subunits c, a, 8, e, f, g, k and j). These two domains are linked by a central stalk (subunits gamma, delta, and epsilon) rotating inside the F1 region and a stationary peripheral stalk (subunits F6, b, d, and OSCP).</text>
</comment>
<comment type="function">
    <text evidence="12">Subunit 8, of the mitochondrial membrane ATP synthase complex (F(1)F(0) ATP synthase or Complex V) that produces ATP from ADP in the presence of a proton gradient across the membrane which is generated by electron transport complexes of the respiratory chain. ATP synthase complex consist of a soluble F(1) head domain - the catalytic core - and a membrane F(1) domain - the membrane proton channel. These two domains are linked by a central stalk rotating inside the F(1) region and a stationary peripheral stalk. During catalysis, ATP synthesis in the catalytic domain of F(1) is coupled via a rotary mechanism of the central stalk subunits to proton translocation. In vivo, can only synthesize ATP although its ATP hydrolase activity can be activated artificially in vitro. Part of the complex F(0) domain.</text>
</comment>
<geneLocation type="mitochondrion" evidence="18"/>
<dbReference type="AlphaFoldDB" id="A0A023IMZ3"/>
<name>A0A023IMZ3_9TELE</name>
<evidence type="ECO:0000256" key="14">
    <source>
        <dbReference type="RuleBase" id="RU003661"/>
    </source>
</evidence>
<keyword evidence="3 14" id="KW-0813">Transport</keyword>
<comment type="subcellular location">
    <subcellularLocation>
        <location evidence="1 14">Mitochondrion membrane</location>
        <topology evidence="1 14">Single-pass membrane protein</topology>
    </subcellularLocation>
</comment>
<dbReference type="PANTHER" id="PTHR39937:SF1">
    <property type="entry name" value="ATP SYNTHASE PROTEIN 8"/>
    <property type="match status" value="1"/>
</dbReference>
<feature type="transmembrane region" description="Helical" evidence="16">
    <location>
        <begin position="6"/>
        <end position="25"/>
    </location>
</feature>
<dbReference type="PANTHER" id="PTHR39937">
    <property type="entry name" value="ATP SYNTHASE PROTEIN 8"/>
    <property type="match status" value="1"/>
</dbReference>
<keyword evidence="6 14" id="KW-0375">Hydrogen ion transport</keyword>
<keyword evidence="11" id="KW-0066">ATP synthesis</keyword>
<dbReference type="InterPro" id="IPR050635">
    <property type="entry name" value="ATPase_protein_8"/>
</dbReference>
<dbReference type="EMBL" id="KC992997">
    <property type="protein sequence ID" value="AGW32056.1"/>
    <property type="molecule type" value="Genomic_DNA"/>
</dbReference>
<evidence type="ECO:0000256" key="11">
    <source>
        <dbReference type="ARBA" id="ARBA00023310"/>
    </source>
</evidence>
<keyword evidence="5 14" id="KW-0812">Transmembrane</keyword>
<keyword evidence="7 16" id="KW-1133">Transmembrane helix</keyword>
<evidence type="ECO:0000313" key="17">
    <source>
        <dbReference type="EMBL" id="AGW32043.1"/>
    </source>
</evidence>
<keyword evidence="4 14" id="KW-0138">CF(0)</keyword>
<dbReference type="Pfam" id="PF00895">
    <property type="entry name" value="ATP-synt_8"/>
    <property type="match status" value="1"/>
</dbReference>
<evidence type="ECO:0000256" key="13">
    <source>
        <dbReference type="ARBA" id="ARBA00064647"/>
    </source>
</evidence>
<evidence type="ECO:0000256" key="15">
    <source>
        <dbReference type="SAM" id="MobiDB-lite"/>
    </source>
</evidence>
<comment type="similarity">
    <text evidence="2 14">Belongs to the ATPase protein 8 family.</text>
</comment>
<feature type="compositionally biased region" description="Basic and acidic residues" evidence="15">
    <location>
        <begin position="41"/>
        <end position="55"/>
    </location>
</feature>
<dbReference type="InterPro" id="IPR001421">
    <property type="entry name" value="ATP8_metazoa"/>
</dbReference>
<sequence>MPQLIPTPWLALLIFSWTIFSAIVLPKMLKHSFPDNPTPRSKQDLHKNKWDWSWH</sequence>
<accession>A0A023IMZ3</accession>
<dbReference type="EMBL" id="KC992996">
    <property type="protein sequence ID" value="AGW32043.1"/>
    <property type="molecule type" value="Genomic_DNA"/>
</dbReference>
<dbReference type="GO" id="GO:0045259">
    <property type="term" value="C:proton-transporting ATP synthase complex"/>
    <property type="evidence" value="ECO:0007669"/>
    <property type="project" value="UniProtKB-KW"/>
</dbReference>